<dbReference type="Proteomes" id="UP000886595">
    <property type="component" value="Unassembled WGS sequence"/>
</dbReference>
<dbReference type="OrthoDB" id="10280828at2759"/>
<evidence type="ECO:0000313" key="2">
    <source>
        <dbReference type="Proteomes" id="UP000886595"/>
    </source>
</evidence>
<proteinExistence type="predicted"/>
<dbReference type="EMBL" id="JAAMPC010000010">
    <property type="protein sequence ID" value="KAG2289857.1"/>
    <property type="molecule type" value="Genomic_DNA"/>
</dbReference>
<protein>
    <submittedName>
        <fullName evidence="1">Uncharacterized protein</fullName>
    </submittedName>
</protein>
<accession>A0A8X7RKX7</accession>
<evidence type="ECO:0000313" key="1">
    <source>
        <dbReference type="EMBL" id="KAG2289857.1"/>
    </source>
</evidence>
<comment type="caution">
    <text evidence="1">The sequence shown here is derived from an EMBL/GenBank/DDBJ whole genome shotgun (WGS) entry which is preliminary data.</text>
</comment>
<keyword evidence="2" id="KW-1185">Reference proteome</keyword>
<dbReference type="AlphaFoldDB" id="A0A8X7RKX7"/>
<organism evidence="1 2">
    <name type="scientific">Brassica carinata</name>
    <name type="common">Ethiopian mustard</name>
    <name type="synonym">Abyssinian cabbage</name>
    <dbReference type="NCBI Taxonomy" id="52824"/>
    <lineage>
        <taxon>Eukaryota</taxon>
        <taxon>Viridiplantae</taxon>
        <taxon>Streptophyta</taxon>
        <taxon>Embryophyta</taxon>
        <taxon>Tracheophyta</taxon>
        <taxon>Spermatophyta</taxon>
        <taxon>Magnoliopsida</taxon>
        <taxon>eudicotyledons</taxon>
        <taxon>Gunneridae</taxon>
        <taxon>Pentapetalae</taxon>
        <taxon>rosids</taxon>
        <taxon>malvids</taxon>
        <taxon>Brassicales</taxon>
        <taxon>Brassicaceae</taxon>
        <taxon>Brassiceae</taxon>
        <taxon>Brassica</taxon>
    </lineage>
</organism>
<name>A0A8X7RKX7_BRACI</name>
<reference evidence="1 2" key="1">
    <citation type="submission" date="2020-02" db="EMBL/GenBank/DDBJ databases">
        <authorList>
            <person name="Ma Q."/>
            <person name="Huang Y."/>
            <person name="Song X."/>
            <person name="Pei D."/>
        </authorList>
    </citation>
    <scope>NUCLEOTIDE SEQUENCE [LARGE SCALE GENOMIC DNA]</scope>
    <source>
        <strain evidence="1">Sxm20200214</strain>
        <tissue evidence="1">Leaf</tissue>
    </source>
</reference>
<gene>
    <name evidence="1" type="ORF">Bca52824_049461</name>
</gene>
<sequence length="70" mass="7962">MPQFHYLLEGIAIGVSFIQAWSLDHTLDINNTTTAEIAQSVIRDHIYQSYVVQNGLRLLRKSINSEAGFR</sequence>